<feature type="transmembrane region" description="Helical" evidence="9">
    <location>
        <begin position="39"/>
        <end position="58"/>
    </location>
</feature>
<dbReference type="EMBL" id="VZPB01000044">
    <property type="protein sequence ID" value="KAB0577779.1"/>
    <property type="molecule type" value="Genomic_DNA"/>
</dbReference>
<gene>
    <name evidence="13" type="ORF">F7Q92_16050</name>
</gene>
<name>A0A643FA77_IDEDE</name>
<keyword evidence="8" id="KW-0175">Coiled coil</keyword>
<comment type="catalytic activity">
    <reaction evidence="1">
        <text>ATP + protein L-histidine = ADP + protein N-phospho-L-histidine.</text>
        <dbReference type="EC" id="2.7.13.3"/>
    </reaction>
</comment>
<keyword evidence="9" id="KW-0812">Transmembrane</keyword>
<evidence type="ECO:0000256" key="5">
    <source>
        <dbReference type="ARBA" id="ARBA00022679"/>
    </source>
</evidence>
<sequence>MRQFQAPPMSLLSALSSRSRRWFKAPQHLFDHLSFRTKFVVIGMVLAGPLSTLVGFVASRYDQRVDNAQARESALLRSSHLRDLAVALAVHRGLSARILAGEEGASAELVGQQKRVDRLLNEALESIPPEQWRTANPAQGPALVSEVHDLMRLSDPGQPERNFNRHNAVIDALLNLNARVGVGPDLGTDDHHEAALLHLAFQQLPMLLEALGRQRGWGSAVLTQEAYTDADLTRYMLYAGGAAQQLEVTQSAREALSETNALLARPGHPVPLTMALDEADIFSQRSMAIVMARQGGAAAAAQHFREGSIAIDRLAEVTAAFSDLLLRRARHDLLAAQHGRTVSLLVMGLVALALLLMYRGFERSTVLRLRDLQRASRRLADGQFNDRVQVVGSDEIARLSGALDDMRQRLQNAVRERADALAAHAASRAKTEFLARWSHDLRTPLAAVLGFADMLLTRQAPSLSEAQREDVMHIREAGEHLLALVNDVLAVASVDARDGDTVRQRDEAVAIGPLIASAVHLVQAQARTAGVLLEWPREQGILSPDWVRGDRTRLLQVLANLLSNAIKYNQAGGHVRLLWSAEGAQVRIAVEDDGCGIAEADLPRLFQPFERLATPDPGIEGLGLGLSNVKRLLEAMGGSVEVHSRLGEGSRFTVSLQRMAPPMPAPAPGLQALPPAPPLQGRILYVEDDETNVLLLQAMLAAEPGLEVTVCRDGAQALAQQEAPDLWIIDGQLPDMDGVDLLRQLQRRPGMATRAVMFSADALPCRRAQALDAGFIDLWVKPMGRDELLLRLRQLMSRPRPEGQGVSAAPLAQ</sequence>
<evidence type="ECO:0000256" key="4">
    <source>
        <dbReference type="ARBA" id="ARBA00022553"/>
    </source>
</evidence>
<accession>A0A643FA77</accession>
<comment type="caution">
    <text evidence="13">The sequence shown here is derived from an EMBL/GenBank/DDBJ whole genome shotgun (WGS) entry which is preliminary data.</text>
</comment>
<evidence type="ECO:0000259" key="10">
    <source>
        <dbReference type="PROSITE" id="PS50109"/>
    </source>
</evidence>
<evidence type="ECO:0000256" key="8">
    <source>
        <dbReference type="SAM" id="Coils"/>
    </source>
</evidence>
<dbReference type="Gene3D" id="1.10.287.130">
    <property type="match status" value="1"/>
</dbReference>
<dbReference type="EC" id="2.7.13.3" evidence="3"/>
<keyword evidence="9" id="KW-0472">Membrane</keyword>
<dbReference type="SUPFAM" id="SSF55874">
    <property type="entry name" value="ATPase domain of HSP90 chaperone/DNA topoisomerase II/histidine kinase"/>
    <property type="match status" value="1"/>
</dbReference>
<dbReference type="Gene3D" id="6.10.340.10">
    <property type="match status" value="1"/>
</dbReference>
<evidence type="ECO:0000256" key="2">
    <source>
        <dbReference type="ARBA" id="ARBA00004370"/>
    </source>
</evidence>
<dbReference type="SUPFAM" id="SSF47384">
    <property type="entry name" value="Homodimeric domain of signal transducing histidine kinase"/>
    <property type="match status" value="1"/>
</dbReference>
<evidence type="ECO:0000256" key="1">
    <source>
        <dbReference type="ARBA" id="ARBA00000085"/>
    </source>
</evidence>
<dbReference type="InterPro" id="IPR001789">
    <property type="entry name" value="Sig_transdc_resp-reg_receiver"/>
</dbReference>
<dbReference type="Pfam" id="PF00672">
    <property type="entry name" value="HAMP"/>
    <property type="match status" value="1"/>
</dbReference>
<dbReference type="PANTHER" id="PTHR43047:SF72">
    <property type="entry name" value="OSMOSENSING HISTIDINE PROTEIN KINASE SLN1"/>
    <property type="match status" value="1"/>
</dbReference>
<feature type="transmembrane region" description="Helical" evidence="9">
    <location>
        <begin position="342"/>
        <end position="361"/>
    </location>
</feature>
<evidence type="ECO:0000313" key="14">
    <source>
        <dbReference type="Proteomes" id="UP000430120"/>
    </source>
</evidence>
<dbReference type="Gene3D" id="3.30.565.10">
    <property type="entry name" value="Histidine kinase-like ATPase, C-terminal domain"/>
    <property type="match status" value="1"/>
</dbReference>
<evidence type="ECO:0000313" key="13">
    <source>
        <dbReference type="EMBL" id="KAB0577779.1"/>
    </source>
</evidence>
<dbReference type="Pfam" id="PF02518">
    <property type="entry name" value="HATPase_c"/>
    <property type="match status" value="1"/>
</dbReference>
<dbReference type="SUPFAM" id="SSF52172">
    <property type="entry name" value="CheY-like"/>
    <property type="match status" value="1"/>
</dbReference>
<keyword evidence="5" id="KW-0808">Transferase</keyword>
<dbReference type="GO" id="GO:0000155">
    <property type="term" value="F:phosphorelay sensor kinase activity"/>
    <property type="evidence" value="ECO:0007669"/>
    <property type="project" value="InterPro"/>
</dbReference>
<dbReference type="SMART" id="SM00448">
    <property type="entry name" value="REC"/>
    <property type="match status" value="1"/>
</dbReference>
<dbReference type="SMART" id="SM00304">
    <property type="entry name" value="HAMP"/>
    <property type="match status" value="1"/>
</dbReference>
<feature type="domain" description="Response regulatory" evidence="11">
    <location>
        <begin position="682"/>
        <end position="796"/>
    </location>
</feature>
<comment type="subcellular location">
    <subcellularLocation>
        <location evidence="2">Membrane</location>
    </subcellularLocation>
</comment>
<reference evidence="13 14" key="1">
    <citation type="submission" date="2019-09" db="EMBL/GenBank/DDBJ databases">
        <title>Draft genome sequences of 48 bacterial type strains from the CCUG.</title>
        <authorList>
            <person name="Tunovic T."/>
            <person name="Pineiro-Iglesias B."/>
            <person name="Unosson C."/>
            <person name="Inganas E."/>
            <person name="Ohlen M."/>
            <person name="Cardew S."/>
            <person name="Jensie-Markopoulos S."/>
            <person name="Salva-Serra F."/>
            <person name="Jaen-Luchoro D."/>
            <person name="Karlsson R."/>
            <person name="Svensson-Stadler L."/>
            <person name="Chun J."/>
            <person name="Moore E."/>
        </authorList>
    </citation>
    <scope>NUCLEOTIDE SEQUENCE [LARGE SCALE GENOMIC DNA]</scope>
    <source>
        <strain evidence="13 14">CCUG 30977</strain>
    </source>
</reference>
<dbReference type="InterPro" id="IPR004358">
    <property type="entry name" value="Sig_transdc_His_kin-like_C"/>
</dbReference>
<dbReference type="PROSITE" id="PS50885">
    <property type="entry name" value="HAMP"/>
    <property type="match status" value="1"/>
</dbReference>
<dbReference type="OrthoDB" id="9810730at2"/>
<dbReference type="InterPro" id="IPR036890">
    <property type="entry name" value="HATPase_C_sf"/>
</dbReference>
<dbReference type="Proteomes" id="UP000430120">
    <property type="component" value="Unassembled WGS sequence"/>
</dbReference>
<keyword evidence="4 7" id="KW-0597">Phosphoprotein</keyword>
<dbReference type="PROSITE" id="PS50110">
    <property type="entry name" value="RESPONSE_REGULATORY"/>
    <property type="match status" value="1"/>
</dbReference>
<dbReference type="CDD" id="cd00082">
    <property type="entry name" value="HisKA"/>
    <property type="match status" value="1"/>
</dbReference>
<dbReference type="GO" id="GO:0005886">
    <property type="term" value="C:plasma membrane"/>
    <property type="evidence" value="ECO:0007669"/>
    <property type="project" value="TreeGrafter"/>
</dbReference>
<feature type="modified residue" description="4-aspartylphosphate" evidence="7">
    <location>
        <position position="730"/>
    </location>
</feature>
<dbReference type="AlphaFoldDB" id="A0A643FA77"/>
<dbReference type="GO" id="GO:0009927">
    <property type="term" value="F:histidine phosphotransfer kinase activity"/>
    <property type="evidence" value="ECO:0007669"/>
    <property type="project" value="TreeGrafter"/>
</dbReference>
<dbReference type="InterPro" id="IPR003594">
    <property type="entry name" value="HATPase_dom"/>
</dbReference>
<evidence type="ECO:0000259" key="11">
    <source>
        <dbReference type="PROSITE" id="PS50110"/>
    </source>
</evidence>
<dbReference type="Pfam" id="PF00512">
    <property type="entry name" value="HisKA"/>
    <property type="match status" value="1"/>
</dbReference>
<feature type="domain" description="HAMP" evidence="12">
    <location>
        <begin position="363"/>
        <end position="415"/>
    </location>
</feature>
<dbReference type="PROSITE" id="PS50109">
    <property type="entry name" value="HIS_KIN"/>
    <property type="match status" value="1"/>
</dbReference>
<dbReference type="InterPro" id="IPR003661">
    <property type="entry name" value="HisK_dim/P_dom"/>
</dbReference>
<dbReference type="InterPro" id="IPR005467">
    <property type="entry name" value="His_kinase_dom"/>
</dbReference>
<proteinExistence type="predicted"/>
<organism evidence="13 14">
    <name type="scientific">Ideonella dechloratans</name>
    <dbReference type="NCBI Taxonomy" id="36863"/>
    <lineage>
        <taxon>Bacteria</taxon>
        <taxon>Pseudomonadati</taxon>
        <taxon>Pseudomonadota</taxon>
        <taxon>Betaproteobacteria</taxon>
        <taxon>Burkholderiales</taxon>
        <taxon>Sphaerotilaceae</taxon>
        <taxon>Ideonella</taxon>
    </lineage>
</organism>
<dbReference type="InterPro" id="IPR036097">
    <property type="entry name" value="HisK_dim/P_sf"/>
</dbReference>
<feature type="domain" description="Histidine kinase" evidence="10">
    <location>
        <begin position="436"/>
        <end position="660"/>
    </location>
</feature>
<evidence type="ECO:0000256" key="9">
    <source>
        <dbReference type="SAM" id="Phobius"/>
    </source>
</evidence>
<dbReference type="SMART" id="SM00387">
    <property type="entry name" value="HATPase_c"/>
    <property type="match status" value="1"/>
</dbReference>
<protein>
    <recommendedName>
        <fullName evidence="3">histidine kinase</fullName>
        <ecNumber evidence="3">2.7.13.3</ecNumber>
    </recommendedName>
</protein>
<dbReference type="SMART" id="SM00388">
    <property type="entry name" value="HisKA"/>
    <property type="match status" value="1"/>
</dbReference>
<evidence type="ECO:0000256" key="3">
    <source>
        <dbReference type="ARBA" id="ARBA00012438"/>
    </source>
</evidence>
<dbReference type="SUPFAM" id="SSF158472">
    <property type="entry name" value="HAMP domain-like"/>
    <property type="match status" value="1"/>
</dbReference>
<keyword evidence="9" id="KW-1133">Transmembrane helix</keyword>
<evidence type="ECO:0000259" key="12">
    <source>
        <dbReference type="PROSITE" id="PS50885"/>
    </source>
</evidence>
<keyword evidence="6" id="KW-0418">Kinase</keyword>
<dbReference type="CDD" id="cd00075">
    <property type="entry name" value="HATPase"/>
    <property type="match status" value="1"/>
</dbReference>
<evidence type="ECO:0000256" key="6">
    <source>
        <dbReference type="ARBA" id="ARBA00022777"/>
    </source>
</evidence>
<dbReference type="Pfam" id="PF00072">
    <property type="entry name" value="Response_reg"/>
    <property type="match status" value="1"/>
</dbReference>
<dbReference type="PRINTS" id="PR00344">
    <property type="entry name" value="BCTRLSENSOR"/>
</dbReference>
<dbReference type="PANTHER" id="PTHR43047">
    <property type="entry name" value="TWO-COMPONENT HISTIDINE PROTEIN KINASE"/>
    <property type="match status" value="1"/>
</dbReference>
<dbReference type="InterPro" id="IPR011006">
    <property type="entry name" value="CheY-like_superfamily"/>
</dbReference>
<evidence type="ECO:0000256" key="7">
    <source>
        <dbReference type="PROSITE-ProRule" id="PRU00169"/>
    </source>
</evidence>
<dbReference type="InterPro" id="IPR003660">
    <property type="entry name" value="HAMP_dom"/>
</dbReference>
<feature type="coiled-coil region" evidence="8">
    <location>
        <begin position="396"/>
        <end position="423"/>
    </location>
</feature>
<keyword evidence="14" id="KW-1185">Reference proteome</keyword>
<dbReference type="Gene3D" id="3.40.50.2300">
    <property type="match status" value="1"/>
</dbReference>
<dbReference type="CDD" id="cd06225">
    <property type="entry name" value="HAMP"/>
    <property type="match status" value="1"/>
</dbReference>